<dbReference type="Proteomes" id="UP000036834">
    <property type="component" value="Unassembled WGS sequence"/>
</dbReference>
<feature type="transmembrane region" description="Helical" evidence="10">
    <location>
        <begin position="77"/>
        <end position="100"/>
    </location>
</feature>
<evidence type="ECO:0000313" key="14">
    <source>
        <dbReference type="Proteomes" id="UP000319578"/>
    </source>
</evidence>
<feature type="transmembrane region" description="Helical" evidence="10">
    <location>
        <begin position="132"/>
        <end position="153"/>
    </location>
</feature>
<keyword evidence="14" id="KW-1185">Reference proteome</keyword>
<gene>
    <name evidence="12" type="ORF">ADS79_06975</name>
    <name evidence="11" type="ORF">BRE01_31930</name>
</gene>
<dbReference type="PANTHER" id="PTHR32024:SF1">
    <property type="entry name" value="KTR SYSTEM POTASSIUM UPTAKE PROTEIN B"/>
    <property type="match status" value="1"/>
</dbReference>
<name>A0A0K9YZM5_9BACL</name>
<evidence type="ECO:0000256" key="4">
    <source>
        <dbReference type="ARBA" id="ARBA00022538"/>
    </source>
</evidence>
<dbReference type="PANTHER" id="PTHR32024">
    <property type="entry name" value="TRK SYSTEM POTASSIUM UPTAKE PROTEIN TRKG-RELATED"/>
    <property type="match status" value="1"/>
</dbReference>
<dbReference type="EMBL" id="BJON01000013">
    <property type="protein sequence ID" value="GED69491.1"/>
    <property type="molecule type" value="Genomic_DNA"/>
</dbReference>
<feature type="transmembrane region" description="Helical" evidence="10">
    <location>
        <begin position="231"/>
        <end position="250"/>
    </location>
</feature>
<feature type="transmembrane region" description="Helical" evidence="10">
    <location>
        <begin position="349"/>
        <end position="372"/>
    </location>
</feature>
<dbReference type="EMBL" id="LGIQ01000005">
    <property type="protein sequence ID" value="KNB73675.1"/>
    <property type="molecule type" value="Genomic_DNA"/>
</dbReference>
<dbReference type="STRING" id="54915.ADS79_06975"/>
<reference evidence="13" key="1">
    <citation type="submission" date="2015-07" db="EMBL/GenBank/DDBJ databases">
        <title>Genome sequencing project for genomic taxonomy and phylogenomics of Bacillus-like bacteria.</title>
        <authorList>
            <person name="Liu B."/>
            <person name="Wang J."/>
            <person name="Zhu Y."/>
            <person name="Liu G."/>
            <person name="Chen Q."/>
            <person name="Chen Z."/>
            <person name="Lan J."/>
            <person name="Che J."/>
            <person name="Ge C."/>
            <person name="Shi H."/>
            <person name="Pan Z."/>
            <person name="Liu X."/>
        </authorList>
    </citation>
    <scope>NUCLEOTIDE SEQUENCE [LARGE SCALE GENOMIC DNA]</scope>
    <source>
        <strain evidence="13">DSM 9887</strain>
    </source>
</reference>
<evidence type="ECO:0000256" key="10">
    <source>
        <dbReference type="SAM" id="Phobius"/>
    </source>
</evidence>
<accession>A0A0K9YZM5</accession>
<evidence type="ECO:0000256" key="3">
    <source>
        <dbReference type="ARBA" id="ARBA00022475"/>
    </source>
</evidence>
<keyword evidence="3" id="KW-1003">Cell membrane</keyword>
<sequence length="448" mass="48375">MIRKIVEKLHLDPPKTLVIGFALIILIGTTLLTLPSATEDGLGLPWLDALFTATSATCVTGLVVVDTGTTFTVFGQIVILSLIQIGGLGFMTLATFFALIMRKKISLRERLILQESLNHISMEGVVRLAKMILIFTGLAELIGGILLSIRFAFDFPLGKAIYFGFFHAISNFNNAGFDLMGNFSSLTAYVDDPLVTLVVCALIIVGGIGFLVVSEVYDYRRTHRLSLHTKIVLATTAILVVAGTALIFVLEYTNPKTLQPLSFMGKVLGSLYQSVTARTAGSNTLGIGDMHQSSLFLIILLMFIGASPGSTGGGIKTTTFATLIGAVIAQIKGKEDVIFFRQRILPHMIYKSLTVTMIGLFIVMAMTMALSITEPGATFQMVLFEVTSAFATTGLSMGLTPMLSPIGKCLIVLTMFAGRVGPLTIAFALAQRKQKEYFRYPKGKITIG</sequence>
<feature type="transmembrane region" description="Helical" evidence="10">
    <location>
        <begin position="16"/>
        <end position="34"/>
    </location>
</feature>
<dbReference type="GO" id="GO:0005886">
    <property type="term" value="C:plasma membrane"/>
    <property type="evidence" value="ECO:0007669"/>
    <property type="project" value="UniProtKB-SubCell"/>
</dbReference>
<keyword evidence="7 10" id="KW-1133">Transmembrane helix</keyword>
<evidence type="ECO:0000256" key="5">
    <source>
        <dbReference type="ARBA" id="ARBA00022692"/>
    </source>
</evidence>
<evidence type="ECO:0000256" key="9">
    <source>
        <dbReference type="ARBA" id="ARBA00023136"/>
    </source>
</evidence>
<comment type="caution">
    <text evidence="12">The sequence shown here is derived from an EMBL/GenBank/DDBJ whole genome shotgun (WGS) entry which is preliminary data.</text>
</comment>
<keyword evidence="2" id="KW-0813">Transport</keyword>
<reference evidence="11 14" key="3">
    <citation type="submission" date="2019-06" db="EMBL/GenBank/DDBJ databases">
        <title>Whole genome shotgun sequence of Brevibacillus reuszeri NBRC 15719.</title>
        <authorList>
            <person name="Hosoyama A."/>
            <person name="Uohara A."/>
            <person name="Ohji S."/>
            <person name="Ichikawa N."/>
        </authorList>
    </citation>
    <scope>NUCLEOTIDE SEQUENCE [LARGE SCALE GENOMIC DNA]</scope>
    <source>
        <strain evidence="11 14">NBRC 15719</strain>
    </source>
</reference>
<feature type="transmembrane region" description="Helical" evidence="10">
    <location>
        <begin position="194"/>
        <end position="219"/>
    </location>
</feature>
<feature type="transmembrane region" description="Helical" evidence="10">
    <location>
        <begin position="295"/>
        <end position="328"/>
    </location>
</feature>
<evidence type="ECO:0000313" key="12">
    <source>
        <dbReference type="EMBL" id="KNB73675.1"/>
    </source>
</evidence>
<evidence type="ECO:0000256" key="8">
    <source>
        <dbReference type="ARBA" id="ARBA00023065"/>
    </source>
</evidence>
<evidence type="ECO:0000256" key="6">
    <source>
        <dbReference type="ARBA" id="ARBA00022958"/>
    </source>
</evidence>
<comment type="subcellular location">
    <subcellularLocation>
        <location evidence="1">Cell membrane</location>
        <topology evidence="1">Multi-pass membrane protein</topology>
    </subcellularLocation>
</comment>
<evidence type="ECO:0000256" key="1">
    <source>
        <dbReference type="ARBA" id="ARBA00004651"/>
    </source>
</evidence>
<dbReference type="RefSeq" id="WP_049737682.1">
    <property type="nucleotide sequence ID" value="NZ_BJON01000013.1"/>
</dbReference>
<evidence type="ECO:0000256" key="2">
    <source>
        <dbReference type="ARBA" id="ARBA00022448"/>
    </source>
</evidence>
<dbReference type="NCBIfam" id="TIGR00933">
    <property type="entry name" value="2a38"/>
    <property type="match status" value="1"/>
</dbReference>
<protein>
    <submittedName>
        <fullName evidence="12">ATP synthase subunit J</fullName>
    </submittedName>
    <submittedName>
        <fullName evidence="11">K+ transporter Trk</fullName>
    </submittedName>
</protein>
<organism evidence="12 13">
    <name type="scientific">Brevibacillus reuszeri</name>
    <dbReference type="NCBI Taxonomy" id="54915"/>
    <lineage>
        <taxon>Bacteria</taxon>
        <taxon>Bacillati</taxon>
        <taxon>Bacillota</taxon>
        <taxon>Bacilli</taxon>
        <taxon>Bacillales</taxon>
        <taxon>Paenibacillaceae</taxon>
        <taxon>Brevibacillus</taxon>
    </lineage>
</organism>
<evidence type="ECO:0000313" key="13">
    <source>
        <dbReference type="Proteomes" id="UP000036834"/>
    </source>
</evidence>
<dbReference type="InterPro" id="IPR004772">
    <property type="entry name" value="TrkH"/>
</dbReference>
<keyword evidence="4" id="KW-0633">Potassium transport</keyword>
<dbReference type="OrthoDB" id="9810952at2"/>
<proteinExistence type="predicted"/>
<dbReference type="Proteomes" id="UP000319578">
    <property type="component" value="Unassembled WGS sequence"/>
</dbReference>
<keyword evidence="5 10" id="KW-0812">Transmembrane</keyword>
<dbReference type="InterPro" id="IPR003445">
    <property type="entry name" value="Cat_transpt"/>
</dbReference>
<dbReference type="AlphaFoldDB" id="A0A0K9YZM5"/>
<keyword evidence="6" id="KW-0630">Potassium</keyword>
<reference evidence="12" key="2">
    <citation type="submission" date="2015-07" db="EMBL/GenBank/DDBJ databases">
        <title>MeaNS - Measles Nucleotide Surveillance Program.</title>
        <authorList>
            <person name="Tran T."/>
            <person name="Druce J."/>
        </authorList>
    </citation>
    <scope>NUCLEOTIDE SEQUENCE</scope>
    <source>
        <strain evidence="12">DSM 9887</strain>
    </source>
</reference>
<dbReference type="PATRIC" id="fig|54915.3.peg.6825"/>
<dbReference type="Pfam" id="PF02386">
    <property type="entry name" value="TrkH"/>
    <property type="match status" value="1"/>
</dbReference>
<evidence type="ECO:0000313" key="11">
    <source>
        <dbReference type="EMBL" id="GED69491.1"/>
    </source>
</evidence>
<feature type="transmembrane region" description="Helical" evidence="10">
    <location>
        <begin position="405"/>
        <end position="430"/>
    </location>
</feature>
<keyword evidence="9 10" id="KW-0472">Membrane</keyword>
<evidence type="ECO:0000256" key="7">
    <source>
        <dbReference type="ARBA" id="ARBA00022989"/>
    </source>
</evidence>
<dbReference type="GO" id="GO:0015379">
    <property type="term" value="F:potassium:chloride symporter activity"/>
    <property type="evidence" value="ECO:0007669"/>
    <property type="project" value="InterPro"/>
</dbReference>
<keyword evidence="8" id="KW-0406">Ion transport</keyword>